<feature type="domain" description="AB hydrolase-1" evidence="1">
    <location>
        <begin position="31"/>
        <end position="269"/>
    </location>
</feature>
<keyword evidence="2" id="KW-0378">Hydrolase</keyword>
<dbReference type="EC" id="3.-.-.-" evidence="2"/>
<dbReference type="EMBL" id="UGRY01000005">
    <property type="protein sequence ID" value="SUD48882.1"/>
    <property type="molecule type" value="Genomic_DNA"/>
</dbReference>
<dbReference type="GO" id="GO:0016787">
    <property type="term" value="F:hydrolase activity"/>
    <property type="evidence" value="ECO:0007669"/>
    <property type="project" value="UniProtKB-KW"/>
</dbReference>
<dbReference type="Proteomes" id="UP000255467">
    <property type="component" value="Unassembled WGS sequence"/>
</dbReference>
<sequence>MPAEFEGTSETIIAADGTPIAFHTTGHGPGVIVIPGALSVAAGFARFARTLGERFTVHIMERRGRGDSGPQGEDYSIDTELEDLRALRDKTGATLLVGHSYGGLIALEAARDPEIRKVAVYEPGVSVNGSMPSNWIPSYEKYLRQDKPWKAFVQYLRAVGPEGIRRVPKWMLERAMPLAMKAPERDIISSLLWENLREHREVIRLDDTYPHYRDITAEVLLMDGDRDRLARDDADRDRIAEVIPHCVRYTFRGLDHFGIDKNDPALVAATVAEFLDTPE</sequence>
<keyword evidence="3" id="KW-1185">Reference proteome</keyword>
<dbReference type="InterPro" id="IPR050228">
    <property type="entry name" value="Carboxylesterase_BioH"/>
</dbReference>
<accession>A0A379JJW9</accession>
<name>A0A379JJW9_9NOCA</name>
<dbReference type="InterPro" id="IPR000073">
    <property type="entry name" value="AB_hydrolase_1"/>
</dbReference>
<proteinExistence type="predicted"/>
<dbReference type="InterPro" id="IPR029058">
    <property type="entry name" value="AB_hydrolase_fold"/>
</dbReference>
<reference evidence="2 3" key="1">
    <citation type="submission" date="2018-06" db="EMBL/GenBank/DDBJ databases">
        <authorList>
            <consortium name="Pathogen Informatics"/>
            <person name="Doyle S."/>
        </authorList>
    </citation>
    <scope>NUCLEOTIDE SEQUENCE [LARGE SCALE GENOMIC DNA]</scope>
    <source>
        <strain evidence="2 3">NCTC1934</strain>
    </source>
</reference>
<dbReference type="STRING" id="1406858.GCA_000710895_02588"/>
<dbReference type="Pfam" id="PF12697">
    <property type="entry name" value="Abhydrolase_6"/>
    <property type="match status" value="1"/>
</dbReference>
<evidence type="ECO:0000313" key="2">
    <source>
        <dbReference type="EMBL" id="SUD48882.1"/>
    </source>
</evidence>
<dbReference type="AlphaFoldDB" id="A0A379JJW9"/>
<dbReference type="PANTHER" id="PTHR43194">
    <property type="entry name" value="HYDROLASE ALPHA/BETA FOLD FAMILY"/>
    <property type="match status" value="1"/>
</dbReference>
<dbReference type="PANTHER" id="PTHR43194:SF2">
    <property type="entry name" value="PEROXISOMAL MEMBRANE PROTEIN LPX1"/>
    <property type="match status" value="1"/>
</dbReference>
<evidence type="ECO:0000259" key="1">
    <source>
        <dbReference type="Pfam" id="PF12697"/>
    </source>
</evidence>
<gene>
    <name evidence="2" type="ORF">NCTC1934_06226</name>
</gene>
<protein>
    <submittedName>
        <fullName evidence="2">Uncharacterized hydrolase SAV2581</fullName>
        <ecNumber evidence="2">3.-.-.-</ecNumber>
    </submittedName>
</protein>
<organism evidence="2 3">
    <name type="scientific">Nocardia otitidiscaviarum</name>
    <dbReference type="NCBI Taxonomy" id="1823"/>
    <lineage>
        <taxon>Bacteria</taxon>
        <taxon>Bacillati</taxon>
        <taxon>Actinomycetota</taxon>
        <taxon>Actinomycetes</taxon>
        <taxon>Mycobacteriales</taxon>
        <taxon>Nocardiaceae</taxon>
        <taxon>Nocardia</taxon>
    </lineage>
</organism>
<evidence type="ECO:0000313" key="3">
    <source>
        <dbReference type="Proteomes" id="UP000255467"/>
    </source>
</evidence>
<dbReference type="SUPFAM" id="SSF53474">
    <property type="entry name" value="alpha/beta-Hydrolases"/>
    <property type="match status" value="1"/>
</dbReference>
<dbReference type="Gene3D" id="3.40.50.1820">
    <property type="entry name" value="alpha/beta hydrolase"/>
    <property type="match status" value="1"/>
</dbReference>